<dbReference type="PANTHER" id="PTHR34202:SF1">
    <property type="entry name" value="UPF0548 PROTEIN"/>
    <property type="match status" value="1"/>
</dbReference>
<keyword evidence="3" id="KW-1185">Reference proteome</keyword>
<comment type="caution">
    <text evidence="2">The sequence shown here is derived from an EMBL/GenBank/DDBJ whole genome shotgun (WGS) entry which is preliminary data.</text>
</comment>
<evidence type="ECO:0000313" key="2">
    <source>
        <dbReference type="EMBL" id="GAA1791903.1"/>
    </source>
</evidence>
<dbReference type="Proteomes" id="UP001500851">
    <property type="component" value="Unassembled WGS sequence"/>
</dbReference>
<dbReference type="InterPro" id="IPR018960">
    <property type="entry name" value="DUF1990"/>
</dbReference>
<evidence type="ECO:0000259" key="1">
    <source>
        <dbReference type="Pfam" id="PF09348"/>
    </source>
</evidence>
<feature type="domain" description="DUF1990" evidence="1">
    <location>
        <begin position="3"/>
        <end position="90"/>
    </location>
</feature>
<accession>A0ABN2LKU0</accession>
<sequence length="92" mass="10414">MRLRIGPLSFIAPCRVVWAERSADRCGFAYGTLPGHPERGEERFELRLDPSGDVVFRIVAFSASARWFTRLGGPVGRLVQARMTRRYLAAFD</sequence>
<dbReference type="EMBL" id="BAAAOB010000002">
    <property type="protein sequence ID" value="GAA1791903.1"/>
    <property type="molecule type" value="Genomic_DNA"/>
</dbReference>
<protein>
    <recommendedName>
        <fullName evidence="1">DUF1990 domain-containing protein</fullName>
    </recommendedName>
</protein>
<gene>
    <name evidence="2" type="ORF">GCM10009768_21080</name>
</gene>
<evidence type="ECO:0000313" key="3">
    <source>
        <dbReference type="Proteomes" id="UP001500851"/>
    </source>
</evidence>
<reference evidence="2 3" key="1">
    <citation type="journal article" date="2019" name="Int. J. Syst. Evol. Microbiol.">
        <title>The Global Catalogue of Microorganisms (GCM) 10K type strain sequencing project: providing services to taxonomists for standard genome sequencing and annotation.</title>
        <authorList>
            <consortium name="The Broad Institute Genomics Platform"/>
            <consortium name="The Broad Institute Genome Sequencing Center for Infectious Disease"/>
            <person name="Wu L."/>
            <person name="Ma J."/>
        </authorList>
    </citation>
    <scope>NUCLEOTIDE SEQUENCE [LARGE SCALE GENOMIC DNA]</scope>
    <source>
        <strain evidence="2 3">JCM 14736</strain>
    </source>
</reference>
<organism evidence="2 3">
    <name type="scientific">Leucobacter iarius</name>
    <dbReference type="NCBI Taxonomy" id="333963"/>
    <lineage>
        <taxon>Bacteria</taxon>
        <taxon>Bacillati</taxon>
        <taxon>Actinomycetota</taxon>
        <taxon>Actinomycetes</taxon>
        <taxon>Micrococcales</taxon>
        <taxon>Microbacteriaceae</taxon>
        <taxon>Leucobacter</taxon>
    </lineage>
</organism>
<dbReference type="Pfam" id="PF09348">
    <property type="entry name" value="DUF1990"/>
    <property type="match status" value="1"/>
</dbReference>
<proteinExistence type="predicted"/>
<name>A0ABN2LKU0_9MICO</name>
<dbReference type="PANTHER" id="PTHR34202">
    <property type="entry name" value="UPF0548 PROTEIN"/>
    <property type="match status" value="1"/>
</dbReference>